<comment type="caution">
    <text evidence="2">The sequence shown here is derived from an EMBL/GenBank/DDBJ whole genome shotgun (WGS) entry which is preliminary data.</text>
</comment>
<keyword evidence="3" id="KW-1185">Reference proteome</keyword>
<evidence type="ECO:0000313" key="3">
    <source>
        <dbReference type="Proteomes" id="UP000499080"/>
    </source>
</evidence>
<feature type="compositionally biased region" description="Acidic residues" evidence="1">
    <location>
        <begin position="27"/>
        <end position="40"/>
    </location>
</feature>
<dbReference type="EMBL" id="BGPR01003222">
    <property type="protein sequence ID" value="GBM85312.1"/>
    <property type="molecule type" value="Genomic_DNA"/>
</dbReference>
<feature type="region of interest" description="Disordered" evidence="1">
    <location>
        <begin position="22"/>
        <end position="81"/>
    </location>
</feature>
<name>A0A4Y2J7R7_ARAVE</name>
<dbReference type="Proteomes" id="UP000499080">
    <property type="component" value="Unassembled WGS sequence"/>
</dbReference>
<proteinExistence type="predicted"/>
<evidence type="ECO:0000256" key="1">
    <source>
        <dbReference type="SAM" id="MobiDB-lite"/>
    </source>
</evidence>
<reference evidence="2 3" key="1">
    <citation type="journal article" date="2019" name="Sci. Rep.">
        <title>Orb-weaving spider Araneus ventricosus genome elucidates the spidroin gene catalogue.</title>
        <authorList>
            <person name="Kono N."/>
            <person name="Nakamura H."/>
            <person name="Ohtoshi R."/>
            <person name="Moran D.A.P."/>
            <person name="Shinohara A."/>
            <person name="Yoshida Y."/>
            <person name="Fujiwara M."/>
            <person name="Mori M."/>
            <person name="Tomita M."/>
            <person name="Arakawa K."/>
        </authorList>
    </citation>
    <scope>NUCLEOTIDE SEQUENCE [LARGE SCALE GENOMIC DNA]</scope>
</reference>
<evidence type="ECO:0000313" key="2">
    <source>
        <dbReference type="EMBL" id="GBM85312.1"/>
    </source>
</evidence>
<organism evidence="2 3">
    <name type="scientific">Araneus ventricosus</name>
    <name type="common">Orbweaver spider</name>
    <name type="synonym">Epeira ventricosa</name>
    <dbReference type="NCBI Taxonomy" id="182803"/>
    <lineage>
        <taxon>Eukaryota</taxon>
        <taxon>Metazoa</taxon>
        <taxon>Ecdysozoa</taxon>
        <taxon>Arthropoda</taxon>
        <taxon>Chelicerata</taxon>
        <taxon>Arachnida</taxon>
        <taxon>Araneae</taxon>
        <taxon>Araneomorphae</taxon>
        <taxon>Entelegynae</taxon>
        <taxon>Araneoidea</taxon>
        <taxon>Araneidae</taxon>
        <taxon>Araneus</taxon>
    </lineage>
</organism>
<accession>A0A4Y2J7R7</accession>
<feature type="compositionally biased region" description="Polar residues" evidence="1">
    <location>
        <begin position="64"/>
        <end position="73"/>
    </location>
</feature>
<gene>
    <name evidence="2" type="ORF">AVEN_95933_1</name>
</gene>
<feature type="compositionally biased region" description="Basic and acidic residues" evidence="1">
    <location>
        <begin position="41"/>
        <end position="52"/>
    </location>
</feature>
<protein>
    <submittedName>
        <fullName evidence="2">Uncharacterized protein</fullName>
    </submittedName>
</protein>
<dbReference type="AlphaFoldDB" id="A0A4Y2J7R7"/>
<sequence>MKRREIIPPEQYSATLKELRKKRLAEDESDASDLDEEVTEYSEHEADSKIDMENNTVIEEDNESNSNRTSSIDLISYLSIP</sequence>